<dbReference type="EMBL" id="BAAAZO010000006">
    <property type="protein sequence ID" value="GAA3616997.1"/>
    <property type="molecule type" value="Genomic_DNA"/>
</dbReference>
<evidence type="ECO:0000313" key="2">
    <source>
        <dbReference type="Proteomes" id="UP001501074"/>
    </source>
</evidence>
<accession>A0ABP6ZQB1</accession>
<organism evidence="1 2">
    <name type="scientific">Kineosporia mesophila</name>
    <dbReference type="NCBI Taxonomy" id="566012"/>
    <lineage>
        <taxon>Bacteria</taxon>
        <taxon>Bacillati</taxon>
        <taxon>Actinomycetota</taxon>
        <taxon>Actinomycetes</taxon>
        <taxon>Kineosporiales</taxon>
        <taxon>Kineosporiaceae</taxon>
        <taxon>Kineosporia</taxon>
    </lineage>
</organism>
<name>A0ABP6ZQB1_9ACTN</name>
<evidence type="ECO:0000313" key="1">
    <source>
        <dbReference type="EMBL" id="GAA3616997.1"/>
    </source>
</evidence>
<dbReference type="Proteomes" id="UP001501074">
    <property type="component" value="Unassembled WGS sequence"/>
</dbReference>
<protein>
    <recommendedName>
        <fullName evidence="3">Nucleotidyltransferase family protein</fullName>
    </recommendedName>
</protein>
<comment type="caution">
    <text evidence="1">The sequence shown here is derived from an EMBL/GenBank/DDBJ whole genome shotgun (WGS) entry which is preliminary data.</text>
</comment>
<sequence length="197" mass="22656">MDYPKQEDLLGSDPLLRWIDEHFLRSDPFAFPNSDFRKFVRLVSDQLQVDPNGIFCIGSGAIGLSSNPGKVSGRNLKPFDEKSDLDIAVISEVHFEQAWRDLRNKAQPSLDPMDKLVKENISWQRKRFFDGAILINKLLPVLSFGSSWIAAIERIQERTSILLDRNIDVEIWVYRDYWSVRNYVAQGIVECKKGILA</sequence>
<evidence type="ECO:0008006" key="3">
    <source>
        <dbReference type="Google" id="ProtNLM"/>
    </source>
</evidence>
<proteinExistence type="predicted"/>
<keyword evidence="2" id="KW-1185">Reference proteome</keyword>
<gene>
    <name evidence="1" type="ORF">GCM10022223_36890</name>
</gene>
<dbReference type="RefSeq" id="WP_231482583.1">
    <property type="nucleotide sequence ID" value="NZ_BAAAZO010000006.1"/>
</dbReference>
<reference evidence="2" key="1">
    <citation type="journal article" date="2019" name="Int. J. Syst. Evol. Microbiol.">
        <title>The Global Catalogue of Microorganisms (GCM) 10K type strain sequencing project: providing services to taxonomists for standard genome sequencing and annotation.</title>
        <authorList>
            <consortium name="The Broad Institute Genomics Platform"/>
            <consortium name="The Broad Institute Genome Sequencing Center for Infectious Disease"/>
            <person name="Wu L."/>
            <person name="Ma J."/>
        </authorList>
    </citation>
    <scope>NUCLEOTIDE SEQUENCE [LARGE SCALE GENOMIC DNA]</scope>
    <source>
        <strain evidence="2">JCM 16902</strain>
    </source>
</reference>